<feature type="binding site" evidence="17">
    <location>
        <position position="86"/>
    </location>
    <ligand>
        <name>[4Fe-4S] cluster</name>
        <dbReference type="ChEBI" id="CHEBI:49883"/>
    </ligand>
</feature>
<keyword evidence="13 17" id="KW-1015">Disulfide bond</keyword>
<dbReference type="SUPFAM" id="SSF52402">
    <property type="entry name" value="Adenine nucleotide alpha hydrolases-like"/>
    <property type="match status" value="1"/>
</dbReference>
<dbReference type="HOGENOM" id="CLU_056003_0_0_7"/>
<evidence type="ECO:0000256" key="2">
    <source>
        <dbReference type="ARBA" id="ARBA00004691"/>
    </source>
</evidence>
<dbReference type="KEGG" id="cha:CHAB381_1356"/>
<dbReference type="EMBL" id="CP000776">
    <property type="protein sequence ID" value="ABS51120.1"/>
    <property type="molecule type" value="Genomic_DNA"/>
</dbReference>
<evidence type="ECO:0000256" key="14">
    <source>
        <dbReference type="ARBA" id="ARBA00023284"/>
    </source>
</evidence>
<evidence type="ECO:0000256" key="5">
    <source>
        <dbReference type="ARBA" id="ARBA00016895"/>
    </source>
</evidence>
<evidence type="ECO:0000256" key="4">
    <source>
        <dbReference type="ARBA" id="ARBA00012622"/>
    </source>
</evidence>
<evidence type="ECO:0000256" key="15">
    <source>
        <dbReference type="ARBA" id="ARBA00031446"/>
    </source>
</evidence>
<dbReference type="Pfam" id="PF02677">
    <property type="entry name" value="QueH"/>
    <property type="match status" value="1"/>
</dbReference>
<evidence type="ECO:0000256" key="3">
    <source>
        <dbReference type="ARBA" id="ARBA00008207"/>
    </source>
</evidence>
<evidence type="ECO:0000256" key="6">
    <source>
        <dbReference type="ARBA" id="ARBA00022485"/>
    </source>
</evidence>
<keyword evidence="10 17" id="KW-0560">Oxidoreductase</keyword>
<feature type="binding site" evidence="17">
    <location>
        <position position="7"/>
    </location>
    <ligand>
        <name>[4Fe-4S] cluster</name>
        <dbReference type="ChEBI" id="CHEBI:49883"/>
    </ligand>
</feature>
<dbReference type="GO" id="GO:0046872">
    <property type="term" value="F:metal ion binding"/>
    <property type="evidence" value="ECO:0007669"/>
    <property type="project" value="UniProtKB-KW"/>
</dbReference>
<evidence type="ECO:0000256" key="16">
    <source>
        <dbReference type="ARBA" id="ARBA00047415"/>
    </source>
</evidence>
<dbReference type="InterPro" id="IPR003828">
    <property type="entry name" value="QueH"/>
</dbReference>
<dbReference type="PANTHER" id="PTHR36701:SF1">
    <property type="entry name" value="EPOXYQUEUOSINE REDUCTASE QUEH"/>
    <property type="match status" value="1"/>
</dbReference>
<keyword evidence="19" id="KW-1185">Reference proteome</keyword>
<keyword evidence="9 17" id="KW-0671">Queuosine biosynthesis</keyword>
<dbReference type="EC" id="1.17.99.6" evidence="4 17"/>
<evidence type="ECO:0000256" key="11">
    <source>
        <dbReference type="ARBA" id="ARBA00023004"/>
    </source>
</evidence>
<keyword evidence="7 17" id="KW-0819">tRNA processing</keyword>
<feature type="disulfide bond" description="Redox-active" evidence="17">
    <location>
        <begin position="168"/>
        <end position="170"/>
    </location>
</feature>
<gene>
    <name evidence="17" type="primary">queH</name>
    <name evidence="18" type="ordered locus">CHAB381_1356</name>
</gene>
<comment type="catalytic activity">
    <reaction evidence="16 17">
        <text>epoxyqueuosine(34) in tRNA + AH2 = queuosine(34) in tRNA + A + H2O</text>
        <dbReference type="Rhea" id="RHEA:32159"/>
        <dbReference type="Rhea" id="RHEA-COMP:18571"/>
        <dbReference type="Rhea" id="RHEA-COMP:18582"/>
        <dbReference type="ChEBI" id="CHEBI:13193"/>
        <dbReference type="ChEBI" id="CHEBI:15377"/>
        <dbReference type="ChEBI" id="CHEBI:17499"/>
        <dbReference type="ChEBI" id="CHEBI:194431"/>
        <dbReference type="ChEBI" id="CHEBI:194443"/>
        <dbReference type="EC" id="1.17.99.6"/>
    </reaction>
</comment>
<dbReference type="OrthoDB" id="9801033at2"/>
<comment type="function">
    <text evidence="1 17">Catalyzes the conversion of epoxyqueuosine (oQ) to queuosine (Q), which is a hypermodified base found in the wobble positions of tRNA(Asp), tRNA(Asn), tRNA(His) and tRNA(Tyr).</text>
</comment>
<evidence type="ECO:0000256" key="7">
    <source>
        <dbReference type="ARBA" id="ARBA00022694"/>
    </source>
</evidence>
<evidence type="ECO:0000256" key="1">
    <source>
        <dbReference type="ARBA" id="ARBA00002268"/>
    </source>
</evidence>
<sequence>MVVQICCAVDSSYFFRELKKLTNESIIGYFYDPNIHPYSEFLLRFMEVKRDCKKLGIKVYAGEYDFNDWLNGAKGLENEPEKGKRCQYCFDFRMSETAEFAKKIGEKKISTTLLMSPKKSHLQLVDSLKKICDEQNLEFIAPDFRKNGGTNAQFALARDLKVYHQNYCGCIYALRAQRKESEIFELMSPVNRQILPNSIEDKIRLYRKISKLEKKGIKFEILRDKFINYRLLSFVIKFDGIAQNSVVLFNSHFKLNFVKFMIPDKCHKFFSDKEQIKILNFKEFCKISNVKFKNFDEFAACPLSVKKELKIRKKIVGAGSFSPIIIVDKIPRAKCEISANSKIYIDIREILVRIR</sequence>
<dbReference type="RefSeq" id="WP_012109208.1">
    <property type="nucleotide sequence ID" value="NC_009714.1"/>
</dbReference>
<keyword evidence="14 17" id="KW-0676">Redox-active center</keyword>
<comment type="similarity">
    <text evidence="3 17">Belongs to the QueH family.</text>
</comment>
<comment type="pathway">
    <text evidence="2 17">tRNA modification; tRNA-queuosine biosynthesis.</text>
</comment>
<feature type="binding site" evidence="17">
    <location>
        <position position="89"/>
    </location>
    <ligand>
        <name>[4Fe-4S] cluster</name>
        <dbReference type="ChEBI" id="CHEBI:49883"/>
    </ligand>
</feature>
<dbReference type="AlphaFoldDB" id="A7I314"/>
<accession>A7I314</accession>
<evidence type="ECO:0000256" key="9">
    <source>
        <dbReference type="ARBA" id="ARBA00022785"/>
    </source>
</evidence>
<reference evidence="19" key="1">
    <citation type="submission" date="2007-07" db="EMBL/GenBank/DDBJ databases">
        <title>Complete genome sequence of Campylobacter hominis ATCC BAA-381, a commensal isolated from the human gastrointestinal tract.</title>
        <authorList>
            <person name="Fouts D.E."/>
            <person name="Mongodin E.F."/>
            <person name="Puiu D."/>
            <person name="Sebastian Y."/>
            <person name="Miller W.G."/>
            <person name="Mandrell R.E."/>
            <person name="Nelson K.E."/>
        </authorList>
    </citation>
    <scope>NUCLEOTIDE SEQUENCE [LARGE SCALE GENOMIC DNA]</scope>
    <source>
        <strain evidence="19">ATCC BAA-381 / LMG 19568 / NCTC 13146 / CH001A</strain>
    </source>
</reference>
<evidence type="ECO:0000256" key="10">
    <source>
        <dbReference type="ARBA" id="ARBA00023002"/>
    </source>
</evidence>
<evidence type="ECO:0000256" key="8">
    <source>
        <dbReference type="ARBA" id="ARBA00022723"/>
    </source>
</evidence>
<dbReference type="GO" id="GO:0052693">
    <property type="term" value="F:epoxyqueuosine reductase activity"/>
    <property type="evidence" value="ECO:0007669"/>
    <property type="project" value="UniProtKB-UniRule"/>
</dbReference>
<keyword evidence="11 17" id="KW-0408">Iron</keyword>
<dbReference type="STRING" id="360107.CHAB381_1356"/>
<dbReference type="PANTHER" id="PTHR36701">
    <property type="entry name" value="EPOXYQUEUOSINE REDUCTASE QUEH"/>
    <property type="match status" value="1"/>
</dbReference>
<evidence type="ECO:0000256" key="17">
    <source>
        <dbReference type="HAMAP-Rule" id="MF_02089"/>
    </source>
</evidence>
<name>A7I314_CAMHC</name>
<keyword evidence="8 17" id="KW-0479">Metal-binding</keyword>
<dbReference type="GO" id="GO:0008616">
    <property type="term" value="P:tRNA queuosine(34) biosynthetic process"/>
    <property type="evidence" value="ECO:0007669"/>
    <property type="project" value="UniProtKB-UniRule"/>
</dbReference>
<evidence type="ECO:0000313" key="19">
    <source>
        <dbReference type="Proteomes" id="UP000002407"/>
    </source>
</evidence>
<dbReference type="eggNOG" id="COG1636">
    <property type="taxonomic scope" value="Bacteria"/>
</dbReference>
<evidence type="ECO:0000313" key="18">
    <source>
        <dbReference type="EMBL" id="ABS51120.1"/>
    </source>
</evidence>
<keyword evidence="6 17" id="KW-0004">4Fe-4S</keyword>
<evidence type="ECO:0000256" key="12">
    <source>
        <dbReference type="ARBA" id="ARBA00023014"/>
    </source>
</evidence>
<dbReference type="GO" id="GO:0051539">
    <property type="term" value="F:4 iron, 4 sulfur cluster binding"/>
    <property type="evidence" value="ECO:0007669"/>
    <property type="project" value="UniProtKB-UniRule"/>
</dbReference>
<keyword evidence="12 17" id="KW-0411">Iron-sulfur</keyword>
<organism evidence="18 19">
    <name type="scientific">Campylobacter hominis (strain ATCC BAA-381 / DSM 21671 / CCUG 45161 / LMG 19568 / NCTC 13146 / CH001A)</name>
    <dbReference type="NCBI Taxonomy" id="360107"/>
    <lineage>
        <taxon>Bacteria</taxon>
        <taxon>Pseudomonadati</taxon>
        <taxon>Campylobacterota</taxon>
        <taxon>Epsilonproteobacteria</taxon>
        <taxon>Campylobacterales</taxon>
        <taxon>Campylobacteraceae</taxon>
        <taxon>Campylobacter</taxon>
    </lineage>
</organism>
<protein>
    <recommendedName>
        <fullName evidence="5 17">Epoxyqueuosine reductase QueH</fullName>
        <ecNumber evidence="4 17">1.17.99.6</ecNumber>
    </recommendedName>
    <alternativeName>
        <fullName evidence="15 17">Queuosine biosynthesis protein QueH</fullName>
    </alternativeName>
</protein>
<feature type="binding site" evidence="17">
    <location>
        <position position="6"/>
    </location>
    <ligand>
        <name>[4Fe-4S] cluster</name>
        <dbReference type="ChEBI" id="CHEBI:49883"/>
    </ligand>
</feature>
<dbReference type="Proteomes" id="UP000002407">
    <property type="component" value="Chromosome"/>
</dbReference>
<dbReference type="HAMAP" id="MF_02089">
    <property type="entry name" value="QueH"/>
    <property type="match status" value="1"/>
</dbReference>
<evidence type="ECO:0000256" key="13">
    <source>
        <dbReference type="ARBA" id="ARBA00023157"/>
    </source>
</evidence>
<proteinExistence type="inferred from homology"/>
<dbReference type="UniPathway" id="UPA00392"/>